<protein>
    <submittedName>
        <fullName evidence="1">Uncharacterized protein</fullName>
    </submittedName>
</protein>
<organism evidence="1">
    <name type="scientific">marine sediment metagenome</name>
    <dbReference type="NCBI Taxonomy" id="412755"/>
    <lineage>
        <taxon>unclassified sequences</taxon>
        <taxon>metagenomes</taxon>
        <taxon>ecological metagenomes</taxon>
    </lineage>
</organism>
<dbReference type="EMBL" id="BARU01003343">
    <property type="protein sequence ID" value="GAH22895.1"/>
    <property type="molecule type" value="Genomic_DNA"/>
</dbReference>
<evidence type="ECO:0000313" key="1">
    <source>
        <dbReference type="EMBL" id="GAH22895.1"/>
    </source>
</evidence>
<reference evidence="1" key="1">
    <citation type="journal article" date="2014" name="Front. Microbiol.">
        <title>High frequency of phylogenetically diverse reductive dehalogenase-homologous genes in deep subseafloor sedimentary metagenomes.</title>
        <authorList>
            <person name="Kawai M."/>
            <person name="Futagami T."/>
            <person name="Toyoda A."/>
            <person name="Takaki Y."/>
            <person name="Nishi S."/>
            <person name="Hori S."/>
            <person name="Arai W."/>
            <person name="Tsubouchi T."/>
            <person name="Morono Y."/>
            <person name="Uchiyama I."/>
            <person name="Ito T."/>
            <person name="Fujiyama A."/>
            <person name="Inagaki F."/>
            <person name="Takami H."/>
        </authorList>
    </citation>
    <scope>NUCLEOTIDE SEQUENCE</scope>
    <source>
        <strain evidence="1">Expedition CK06-06</strain>
    </source>
</reference>
<name>X1ERE7_9ZZZZ</name>
<gene>
    <name evidence="1" type="ORF">S03H2_07301</name>
</gene>
<proteinExistence type="predicted"/>
<comment type="caution">
    <text evidence="1">The sequence shown here is derived from an EMBL/GenBank/DDBJ whole genome shotgun (WGS) entry which is preliminary data.</text>
</comment>
<dbReference type="AlphaFoldDB" id="X1ERE7"/>
<feature type="non-terminal residue" evidence="1">
    <location>
        <position position="46"/>
    </location>
</feature>
<sequence>MTENKEHLILRAGSQLKDNLFNQRSINKIILNELKSDTTIYSAFIS</sequence>
<accession>X1ERE7</accession>